<evidence type="ECO:0000313" key="3">
    <source>
        <dbReference type="Proteomes" id="UP000616608"/>
    </source>
</evidence>
<gene>
    <name evidence="2" type="ORF">GCM10007425_07500</name>
</gene>
<reference evidence="2" key="1">
    <citation type="journal article" date="2014" name="Int. J. Syst. Evol. Microbiol.">
        <title>Complete genome sequence of Corynebacterium casei LMG S-19264T (=DSM 44701T), isolated from a smear-ripened cheese.</title>
        <authorList>
            <consortium name="US DOE Joint Genome Institute (JGI-PGF)"/>
            <person name="Walter F."/>
            <person name="Albersmeier A."/>
            <person name="Kalinowski J."/>
            <person name="Ruckert C."/>
        </authorList>
    </citation>
    <scope>NUCLEOTIDE SEQUENCE</scope>
    <source>
        <strain evidence="2">CGMCC 1.15760</strain>
    </source>
</reference>
<reference evidence="2" key="2">
    <citation type="submission" date="2020-09" db="EMBL/GenBank/DDBJ databases">
        <authorList>
            <person name="Sun Q."/>
            <person name="Zhou Y."/>
        </authorList>
    </citation>
    <scope>NUCLEOTIDE SEQUENCE</scope>
    <source>
        <strain evidence="2">CGMCC 1.15760</strain>
    </source>
</reference>
<dbReference type="Proteomes" id="UP000616608">
    <property type="component" value="Unassembled WGS sequence"/>
</dbReference>
<proteinExistence type="predicted"/>
<evidence type="ECO:0000313" key="2">
    <source>
        <dbReference type="EMBL" id="GGG15695.1"/>
    </source>
</evidence>
<feature type="coiled-coil region" evidence="1">
    <location>
        <begin position="16"/>
        <end position="43"/>
    </location>
</feature>
<organism evidence="2 3">
    <name type="scientific">Lysinibacillus alkalisoli</name>
    <dbReference type="NCBI Taxonomy" id="1911548"/>
    <lineage>
        <taxon>Bacteria</taxon>
        <taxon>Bacillati</taxon>
        <taxon>Bacillota</taxon>
        <taxon>Bacilli</taxon>
        <taxon>Bacillales</taxon>
        <taxon>Bacillaceae</taxon>
        <taxon>Lysinibacillus</taxon>
    </lineage>
</organism>
<dbReference type="RefSeq" id="WP_188613676.1">
    <property type="nucleotide sequence ID" value="NZ_BMJT01000002.1"/>
</dbReference>
<comment type="caution">
    <text evidence="2">The sequence shown here is derived from an EMBL/GenBank/DDBJ whole genome shotgun (WGS) entry which is preliminary data.</text>
</comment>
<dbReference type="AlphaFoldDB" id="A0A917G0C7"/>
<keyword evidence="3" id="KW-1185">Reference proteome</keyword>
<name>A0A917G0C7_9BACI</name>
<keyword evidence="1" id="KW-0175">Coiled coil</keyword>
<accession>A0A917G0C7</accession>
<evidence type="ECO:0000256" key="1">
    <source>
        <dbReference type="SAM" id="Coils"/>
    </source>
</evidence>
<protein>
    <submittedName>
        <fullName evidence="2">Uncharacterized protein</fullName>
    </submittedName>
</protein>
<sequence length="90" mass="10320">MIYFVACIACIALFNSLIANGKVRQLKKQMEQLEHKSVLYQQHDTHLDVYDLIVAGREGAAVEQAQKLYHMTLQEATLYVQRLKSSHSNK</sequence>
<dbReference type="EMBL" id="BMJT01000002">
    <property type="protein sequence ID" value="GGG15695.1"/>
    <property type="molecule type" value="Genomic_DNA"/>
</dbReference>